<evidence type="ECO:0000256" key="2">
    <source>
        <dbReference type="ARBA" id="ARBA00001974"/>
    </source>
</evidence>
<dbReference type="InterPro" id="IPR039261">
    <property type="entry name" value="FNR_nucleotide-bd"/>
</dbReference>
<comment type="cofactor">
    <cofactor evidence="1">
        <name>FMN</name>
        <dbReference type="ChEBI" id="CHEBI:58210"/>
    </cofactor>
</comment>
<sequence length="1071" mass="118079">MSLPGNEFDAIIVGAGPGGATAAYYLANESGLKGLGLRVALLEKSCFPRDKYCGDVWCAPARDILEDMGVLQEIVSEGLFKETSTGGFVSPNGENYLKGADSNAAASAESRPITIKRMICDERIARRAAEAGATLIEAAHVTAAELGADDMWRVRCADGREFRCRLLLAADGAMSKLARSLGIVTTPPEAAAVRQYVKGGTHNFKADGVILSPEYILPGYVALFRHYDDDINLGFYIIPGGTAKVEDIARIHEEKILNDPFIQRALGPDVIYAEPVRTAALRLGGVPRSSAKQFMVIGDAAGQIDPLTGAGIHTAMISGRLAAQRAIEMFASKNFDEAQCAVYHQRWMEAFGNDFKSSAIGVQWSYRYPYVLDAAASLAQRTGDSFMTEFGAIMTGVKPKSTYARPDIAFPLSWEMGKQFFKQKVLRRSSGWASYVRHATENTSRSSAFGTVCLKDDRITAPEVRQAWTERNQVNPAEELFAHASNVPEAHRILMLYGSEYGFCKTTALRFAEDMSDKTVGGAPLSIRVLDLSAHELIDWQREPVILLVCATAGDGDVPENARRFFKWLGMTAARLNGVGYMVLACGDTAYPNFCKAGYRLDGLLDAVGARRLLPVHTVDNKDEADISRWFAAVPPQLEHHAQAASGWQPQGAETDYLHAAAFAYYASREHMERISPEHPCRARIVARTALTSPNAESQTVSVLISLRDFPDTRRMDWQPGDALGVLPHNAPKLVEQILEISGLDPDSPVDVANSSTTLKEALLTRLDIKLLSSQQVEFFVARILDADEQAAWQRHVERHDDSRAAARSYAAEHELIDMFMDFPSTTRGFVPNDWPALLPLLEPRFYSISSSPLEDAEQMVLTIAVVRYDLHGRPREGIASTYLAERLGENEELDVFLQANKDFRPPSLDAPVGCVMVGPGTGVAPFRGFVRHFAKQAEAAGKTLAEVWPEGDQPLLFFGCRHPEKDFLYADEWQDLAQSGAIRLVTAFSRTQVRKIYVQDRLRENSKLIWDRFERGAHFFICGDAKHMAGDVEQVLLEIIASEGGRTDEEARTYLETVAAAGRYQKDVWA</sequence>
<dbReference type="RefSeq" id="WP_154716699.1">
    <property type="nucleotide sequence ID" value="NZ_LT837803.1"/>
</dbReference>
<evidence type="ECO:0000256" key="8">
    <source>
        <dbReference type="ARBA" id="ARBA00022982"/>
    </source>
</evidence>
<evidence type="ECO:0000259" key="12">
    <source>
        <dbReference type="PROSITE" id="PS50902"/>
    </source>
</evidence>
<dbReference type="Gene3D" id="2.40.30.10">
    <property type="entry name" value="Translation factors"/>
    <property type="match status" value="1"/>
</dbReference>
<gene>
    <name evidence="14" type="ORF">SDENCHOL_20162</name>
</gene>
<keyword evidence="4" id="KW-0285">Flavoprotein</keyword>
<dbReference type="InterPro" id="IPR017927">
    <property type="entry name" value="FAD-bd_FR_type"/>
</dbReference>
<dbReference type="SUPFAM" id="SSF52218">
    <property type="entry name" value="Flavoproteins"/>
    <property type="match status" value="1"/>
</dbReference>
<dbReference type="InterPro" id="IPR017938">
    <property type="entry name" value="Riboflavin_synthase-like_b-brl"/>
</dbReference>
<dbReference type="GO" id="GO:0004783">
    <property type="term" value="F:sulfite reductase (NADPH) activity"/>
    <property type="evidence" value="ECO:0007669"/>
    <property type="project" value="UniProtKB-EC"/>
</dbReference>
<keyword evidence="5" id="KW-0288">FMN</keyword>
<dbReference type="InterPro" id="IPR029039">
    <property type="entry name" value="Flavoprotein-like_sf"/>
</dbReference>
<feature type="domain" description="Flavodoxin-like" evidence="12">
    <location>
        <begin position="493"/>
        <end position="635"/>
    </location>
</feature>
<evidence type="ECO:0000256" key="1">
    <source>
        <dbReference type="ARBA" id="ARBA00001917"/>
    </source>
</evidence>
<keyword evidence="14" id="KW-0675">Receptor</keyword>
<dbReference type="PROSITE" id="PS51384">
    <property type="entry name" value="FAD_FR"/>
    <property type="match status" value="1"/>
</dbReference>
<keyword evidence="15" id="KW-1185">Reference proteome</keyword>
<dbReference type="InterPro" id="IPR036188">
    <property type="entry name" value="FAD/NAD-bd_sf"/>
</dbReference>
<dbReference type="Pfam" id="PF01494">
    <property type="entry name" value="FAD_binding_3"/>
    <property type="match status" value="1"/>
</dbReference>
<dbReference type="InterPro" id="IPR001094">
    <property type="entry name" value="Flavdoxin-like"/>
</dbReference>
<dbReference type="InterPro" id="IPR002938">
    <property type="entry name" value="FAD-bd"/>
</dbReference>
<dbReference type="EC" id="1.8.1.2" evidence="3"/>
<keyword evidence="10" id="KW-0198">Cysteine biosynthesis</keyword>
<evidence type="ECO:0000256" key="4">
    <source>
        <dbReference type="ARBA" id="ARBA00022630"/>
    </source>
</evidence>
<evidence type="ECO:0000256" key="5">
    <source>
        <dbReference type="ARBA" id="ARBA00022643"/>
    </source>
</evidence>
<dbReference type="Gene3D" id="3.40.50.80">
    <property type="entry name" value="Nucleotide-binding domain of ferredoxin-NADP reductase (FNR) module"/>
    <property type="match status" value="1"/>
</dbReference>
<evidence type="ECO:0000259" key="13">
    <source>
        <dbReference type="PROSITE" id="PS51384"/>
    </source>
</evidence>
<dbReference type="Gene3D" id="3.50.50.60">
    <property type="entry name" value="FAD/NAD(P)-binding domain"/>
    <property type="match status" value="1"/>
</dbReference>
<dbReference type="PRINTS" id="PR00369">
    <property type="entry name" value="FLAVODOXIN"/>
</dbReference>
<dbReference type="AlphaFoldDB" id="A0A7Z7MV95"/>
<keyword evidence="8" id="KW-0813">Transport</keyword>
<dbReference type="GO" id="GO:0005829">
    <property type="term" value="C:cytosol"/>
    <property type="evidence" value="ECO:0007669"/>
    <property type="project" value="TreeGrafter"/>
</dbReference>
<feature type="domain" description="FAD-binding FR-type" evidence="13">
    <location>
        <begin position="678"/>
        <end position="907"/>
    </location>
</feature>
<dbReference type="InterPro" id="IPR008254">
    <property type="entry name" value="Flavodoxin/NO_synth"/>
</dbReference>
<dbReference type="GO" id="GO:0010181">
    <property type="term" value="F:FMN binding"/>
    <property type="evidence" value="ECO:0007669"/>
    <property type="project" value="InterPro"/>
</dbReference>
<dbReference type="Pfam" id="PF00258">
    <property type="entry name" value="Flavodoxin_1"/>
    <property type="match status" value="1"/>
</dbReference>
<evidence type="ECO:0000313" key="15">
    <source>
        <dbReference type="Proteomes" id="UP000242886"/>
    </source>
</evidence>
<dbReference type="PRINTS" id="PR00371">
    <property type="entry name" value="FPNCR"/>
</dbReference>
<dbReference type="InterPro" id="IPR001709">
    <property type="entry name" value="Flavoprot_Pyr_Nucl_cyt_Rdtase"/>
</dbReference>
<comment type="catalytic activity">
    <reaction evidence="11">
        <text>hydrogen sulfide + 3 NADP(+) + 3 H2O = sulfite + 3 NADPH + 4 H(+)</text>
        <dbReference type="Rhea" id="RHEA:13801"/>
        <dbReference type="ChEBI" id="CHEBI:15377"/>
        <dbReference type="ChEBI" id="CHEBI:15378"/>
        <dbReference type="ChEBI" id="CHEBI:17359"/>
        <dbReference type="ChEBI" id="CHEBI:29919"/>
        <dbReference type="ChEBI" id="CHEBI:57783"/>
        <dbReference type="ChEBI" id="CHEBI:58349"/>
        <dbReference type="EC" id="1.8.1.2"/>
    </reaction>
</comment>
<keyword evidence="9" id="KW-0560">Oxidoreductase</keyword>
<evidence type="ECO:0000256" key="9">
    <source>
        <dbReference type="ARBA" id="ARBA00023002"/>
    </source>
</evidence>
<comment type="cofactor">
    <cofactor evidence="2">
        <name>FAD</name>
        <dbReference type="ChEBI" id="CHEBI:57692"/>
    </cofactor>
</comment>
<proteinExistence type="predicted"/>
<evidence type="ECO:0000256" key="6">
    <source>
        <dbReference type="ARBA" id="ARBA00022827"/>
    </source>
</evidence>
<keyword evidence="8" id="KW-0249">Electron transport</keyword>
<evidence type="ECO:0000256" key="11">
    <source>
        <dbReference type="ARBA" id="ARBA00052219"/>
    </source>
</evidence>
<name>A0A7Z7MV95_9PROT</name>
<evidence type="ECO:0000256" key="10">
    <source>
        <dbReference type="ARBA" id="ARBA00023192"/>
    </source>
</evidence>
<keyword evidence="6" id="KW-0274">FAD</keyword>
<keyword evidence="7" id="KW-0521">NADP</keyword>
<dbReference type="Gene3D" id="1.20.990.10">
    <property type="entry name" value="NADPH-cytochrome p450 Reductase, Chain A, domain 3"/>
    <property type="match status" value="1"/>
</dbReference>
<dbReference type="Gene3D" id="3.40.50.360">
    <property type="match status" value="1"/>
</dbReference>
<dbReference type="PANTHER" id="PTHR19384:SF128">
    <property type="entry name" value="NADPH OXIDOREDUCTASE A"/>
    <property type="match status" value="1"/>
</dbReference>
<dbReference type="SUPFAM" id="SSF52343">
    <property type="entry name" value="Ferredoxin reductase-like, C-terminal NADP-linked domain"/>
    <property type="match status" value="1"/>
</dbReference>
<accession>A0A7Z7MV95</accession>
<dbReference type="PROSITE" id="PS50902">
    <property type="entry name" value="FLAVODOXIN_LIKE"/>
    <property type="match status" value="1"/>
</dbReference>
<dbReference type="Proteomes" id="UP000242886">
    <property type="component" value="Chromosome SDENCHOL"/>
</dbReference>
<dbReference type="Pfam" id="PF00175">
    <property type="entry name" value="NAD_binding_1"/>
    <property type="match status" value="1"/>
</dbReference>
<evidence type="ECO:0000256" key="7">
    <source>
        <dbReference type="ARBA" id="ARBA00022857"/>
    </source>
</evidence>
<reference evidence="14" key="1">
    <citation type="submission" date="2017-03" db="EMBL/GenBank/DDBJ databases">
        <authorList>
            <consortium name="AG Boll"/>
        </authorList>
    </citation>
    <scope>NUCLEOTIDE SEQUENCE [LARGE SCALE GENOMIC DNA]</scope>
    <source>
        <strain evidence="14">Chol</strain>
    </source>
</reference>
<evidence type="ECO:0000256" key="3">
    <source>
        <dbReference type="ARBA" id="ARBA00012604"/>
    </source>
</evidence>
<dbReference type="InterPro" id="IPR023173">
    <property type="entry name" value="NADPH_Cyt_P450_Rdtase_alpha"/>
</dbReference>
<dbReference type="GO" id="GO:0019344">
    <property type="term" value="P:cysteine biosynthetic process"/>
    <property type="evidence" value="ECO:0007669"/>
    <property type="project" value="UniProtKB-KW"/>
</dbReference>
<dbReference type="EMBL" id="LT837803">
    <property type="protein sequence ID" value="SMB26542.1"/>
    <property type="molecule type" value="Genomic_DNA"/>
</dbReference>
<dbReference type="Pfam" id="PF00667">
    <property type="entry name" value="FAD_binding_1"/>
    <property type="match status" value="1"/>
</dbReference>
<dbReference type="SUPFAM" id="SSF51905">
    <property type="entry name" value="FAD/NAD(P)-binding domain"/>
    <property type="match status" value="1"/>
</dbReference>
<keyword evidence="10" id="KW-0028">Amino-acid biosynthesis</keyword>
<dbReference type="SUPFAM" id="SSF63380">
    <property type="entry name" value="Riboflavin synthase domain-like"/>
    <property type="match status" value="1"/>
</dbReference>
<dbReference type="PANTHER" id="PTHR19384">
    <property type="entry name" value="NITRIC OXIDE SYNTHASE-RELATED"/>
    <property type="match status" value="1"/>
</dbReference>
<dbReference type="InterPro" id="IPR003097">
    <property type="entry name" value="CysJ-like_FAD-binding"/>
</dbReference>
<dbReference type="InterPro" id="IPR001433">
    <property type="entry name" value="OxRdtase_FAD/NAD-bd"/>
</dbReference>
<protein>
    <recommendedName>
        <fullName evidence="3">assimilatory sulfite reductase (NADPH)</fullName>
        <ecNumber evidence="3">1.8.1.2</ecNumber>
    </recommendedName>
</protein>
<dbReference type="FunFam" id="3.40.50.80:FF:000001">
    <property type="entry name" value="NADPH--cytochrome P450 reductase 1"/>
    <property type="match status" value="1"/>
</dbReference>
<evidence type="ECO:0000313" key="14">
    <source>
        <dbReference type="EMBL" id="SMB26542.1"/>
    </source>
</evidence>
<organism evidence="14 15">
    <name type="scientific">Sterolibacterium denitrificans</name>
    <dbReference type="NCBI Taxonomy" id="157592"/>
    <lineage>
        <taxon>Bacteria</taxon>
        <taxon>Pseudomonadati</taxon>
        <taxon>Pseudomonadota</taxon>
        <taxon>Betaproteobacteria</taxon>
        <taxon>Nitrosomonadales</taxon>
        <taxon>Sterolibacteriaceae</taxon>
        <taxon>Sterolibacterium</taxon>
    </lineage>
</organism>
<dbReference type="GO" id="GO:0071949">
    <property type="term" value="F:FAD binding"/>
    <property type="evidence" value="ECO:0007669"/>
    <property type="project" value="InterPro"/>
</dbReference>